<dbReference type="SUPFAM" id="SSF53850">
    <property type="entry name" value="Periplasmic binding protein-like II"/>
    <property type="match status" value="1"/>
</dbReference>
<evidence type="ECO:0000313" key="3">
    <source>
        <dbReference type="EMBL" id="SDD38462.1"/>
    </source>
</evidence>
<keyword evidence="2" id="KW-0732">Signal</keyword>
<organism evidence="3 4">
    <name type="scientific">Belnapia rosea</name>
    <dbReference type="NCBI Taxonomy" id="938405"/>
    <lineage>
        <taxon>Bacteria</taxon>
        <taxon>Pseudomonadati</taxon>
        <taxon>Pseudomonadota</taxon>
        <taxon>Alphaproteobacteria</taxon>
        <taxon>Acetobacterales</taxon>
        <taxon>Roseomonadaceae</taxon>
        <taxon>Belnapia</taxon>
    </lineage>
</organism>
<dbReference type="RefSeq" id="WP_090663690.1">
    <property type="nucleotide sequence ID" value="NZ_FMZX01000007.1"/>
</dbReference>
<comment type="similarity">
    <text evidence="1">Belongs to the UPF0065 (bug) family.</text>
</comment>
<dbReference type="PANTHER" id="PTHR42928">
    <property type="entry name" value="TRICARBOXYLATE-BINDING PROTEIN"/>
    <property type="match status" value="1"/>
</dbReference>
<dbReference type="InterPro" id="IPR042100">
    <property type="entry name" value="Bug_dom1"/>
</dbReference>
<feature type="signal peptide" evidence="2">
    <location>
        <begin position="1"/>
        <end position="23"/>
    </location>
</feature>
<evidence type="ECO:0000313" key="4">
    <source>
        <dbReference type="Proteomes" id="UP000198925"/>
    </source>
</evidence>
<dbReference type="Proteomes" id="UP000198925">
    <property type="component" value="Unassembled WGS sequence"/>
</dbReference>
<evidence type="ECO:0000256" key="2">
    <source>
        <dbReference type="SAM" id="SignalP"/>
    </source>
</evidence>
<dbReference type="PANTHER" id="PTHR42928:SF5">
    <property type="entry name" value="BLR1237 PROTEIN"/>
    <property type="match status" value="1"/>
</dbReference>
<keyword evidence="4" id="KW-1185">Reference proteome</keyword>
<keyword evidence="3" id="KW-0675">Receptor</keyword>
<dbReference type="PIRSF" id="PIRSF017082">
    <property type="entry name" value="YflP"/>
    <property type="match status" value="1"/>
</dbReference>
<dbReference type="Gene3D" id="3.40.190.150">
    <property type="entry name" value="Bordetella uptake gene, domain 1"/>
    <property type="match status" value="1"/>
</dbReference>
<proteinExistence type="inferred from homology"/>
<dbReference type="CDD" id="cd07012">
    <property type="entry name" value="PBP2_Bug_TTT"/>
    <property type="match status" value="1"/>
</dbReference>
<dbReference type="Gene3D" id="3.40.190.10">
    <property type="entry name" value="Periplasmic binding protein-like II"/>
    <property type="match status" value="1"/>
</dbReference>
<name>A0A1G6UAP4_9PROT</name>
<feature type="chain" id="PRO_5011643397" evidence="2">
    <location>
        <begin position="24"/>
        <end position="319"/>
    </location>
</feature>
<reference evidence="3 4" key="1">
    <citation type="submission" date="2016-10" db="EMBL/GenBank/DDBJ databases">
        <authorList>
            <person name="de Groot N.N."/>
        </authorList>
    </citation>
    <scope>NUCLEOTIDE SEQUENCE [LARGE SCALE GENOMIC DNA]</scope>
    <source>
        <strain evidence="3 4">CPCC 100156</strain>
    </source>
</reference>
<evidence type="ECO:0000256" key="1">
    <source>
        <dbReference type="ARBA" id="ARBA00006987"/>
    </source>
</evidence>
<protein>
    <submittedName>
        <fullName evidence="3">Tripartite-type tricarboxylate transporter, receptor component TctC</fullName>
    </submittedName>
</protein>
<gene>
    <name evidence="3" type="ORF">SAMN04487779_1007107</name>
</gene>
<sequence length="319" mass="33095">MTKAPRRALLALPTLALAGRARAQPFPDRPLRMVIPFPPGGAADFLGRAVGEGLARGLGQGVAIENRTGAGGSIGTAAAAQAERDGHALLLNGVPIAVNRFLFRNLPYDAERDFTPLAMLAVVPNIMVVPAALPVASVSEFIALARQRPVNYASIGNGTSLHLAGAQFAIAAGLDMTHVPYRETGAANADLMAGRVEVMFQTIAAAAEPVRGGRMKALAVTSAERVPAFPEVPTLRESGLDLVSVGWFGLFLPRGVPEARAARLEAEVLAALAEPGLVARIEASGSLPRPMPGAKFGRFLAGEVERLAALVQAAGIKAD</sequence>
<dbReference type="InterPro" id="IPR005064">
    <property type="entry name" value="BUG"/>
</dbReference>
<dbReference type="Pfam" id="PF03401">
    <property type="entry name" value="TctC"/>
    <property type="match status" value="1"/>
</dbReference>
<dbReference type="AlphaFoldDB" id="A0A1G6UAP4"/>
<dbReference type="EMBL" id="FMZX01000007">
    <property type="protein sequence ID" value="SDD38462.1"/>
    <property type="molecule type" value="Genomic_DNA"/>
</dbReference>
<accession>A0A1G6UAP4</accession>